<evidence type="ECO:0000259" key="2">
    <source>
        <dbReference type="Pfam" id="PF03435"/>
    </source>
</evidence>
<dbReference type="Gene3D" id="3.40.50.720">
    <property type="entry name" value="NAD(P)-binding Rossmann-like Domain"/>
    <property type="match status" value="1"/>
</dbReference>
<dbReference type="InterPro" id="IPR005097">
    <property type="entry name" value="Sacchrp_dh_NADP-bd"/>
</dbReference>
<gene>
    <name evidence="3" type="ORF">KFL_001990170</name>
</gene>
<dbReference type="InterPro" id="IPR036291">
    <property type="entry name" value="NAD(P)-bd_dom_sf"/>
</dbReference>
<feature type="domain" description="Saccharopine dehydrogenase NADP binding" evidence="2">
    <location>
        <begin position="16"/>
        <end position="153"/>
    </location>
</feature>
<dbReference type="InterPro" id="IPR051276">
    <property type="entry name" value="Saccharopine_DH-like_oxidrdct"/>
</dbReference>
<evidence type="ECO:0000313" key="4">
    <source>
        <dbReference type="Proteomes" id="UP000054558"/>
    </source>
</evidence>
<dbReference type="Pfam" id="PF03435">
    <property type="entry name" value="Sacchrp_dh_NADP"/>
    <property type="match status" value="1"/>
</dbReference>
<evidence type="ECO:0000256" key="1">
    <source>
        <dbReference type="ARBA" id="ARBA00038048"/>
    </source>
</evidence>
<dbReference type="OMA" id="KRPVQMH"/>
<proteinExistence type="inferred from homology"/>
<evidence type="ECO:0000313" key="3">
    <source>
        <dbReference type="EMBL" id="GAQ84664.1"/>
    </source>
</evidence>
<dbReference type="GO" id="GO:0016020">
    <property type="term" value="C:membrane"/>
    <property type="evidence" value="ECO:0007669"/>
    <property type="project" value="GOC"/>
</dbReference>
<sequence length="441" mass="47431">MILKMMDNASARPLDIVVFGATGLSGAYVVAELLERTIQSGAVCAEDADRRIGIAGRSRDKLTALQTKLGADDTSCPILVADVQDAAALAAVARQAKLIVSCAGPYRHYGEPVVAACIEAGTDYIDISGEPEYIEMIEAKYHEKAKERGVLVVSACGWDSIPAELGSLRTARRFKPPAVCTQIEEFVTIHGGAAGIAAHYATYCSAVEGIGATGELKKLRASQPKKPRPAIPGPPLKRQISPYWEKRLDAYAVPFMGADASIVRRAVQTFADHPRGLSDKGTQGIPPFHFAAYLTIPDRWSLWRYVALGTAFVQLAAREWGRRLLLEYPRFFTWGLFTKAAPTEEQTKETSFEMTFYGAGYDAPPPPGSNQPPNKCVGVRICGPDPADNSTSIIASQAALCLISARPRLAKGGVHTAGSVFGFTDLEERLGKAGVVFEDIS</sequence>
<dbReference type="SUPFAM" id="SSF51735">
    <property type="entry name" value="NAD(P)-binding Rossmann-fold domains"/>
    <property type="match status" value="1"/>
</dbReference>
<dbReference type="Proteomes" id="UP000054558">
    <property type="component" value="Unassembled WGS sequence"/>
</dbReference>
<comment type="similarity">
    <text evidence="1">Belongs to the saccharopine dehydrogenase family.</text>
</comment>
<accession>A0A1Y1I178</accession>
<dbReference type="AlphaFoldDB" id="A0A1Y1I178"/>
<protein>
    <submittedName>
        <fullName evidence="3">Saccharopine dehydrogenase</fullName>
    </submittedName>
</protein>
<name>A0A1Y1I178_KLENI</name>
<reference evidence="3 4" key="1">
    <citation type="journal article" date="2014" name="Nat. Commun.">
        <title>Klebsormidium flaccidum genome reveals primary factors for plant terrestrial adaptation.</title>
        <authorList>
            <person name="Hori K."/>
            <person name="Maruyama F."/>
            <person name="Fujisawa T."/>
            <person name="Togashi T."/>
            <person name="Yamamoto N."/>
            <person name="Seo M."/>
            <person name="Sato S."/>
            <person name="Yamada T."/>
            <person name="Mori H."/>
            <person name="Tajima N."/>
            <person name="Moriyama T."/>
            <person name="Ikeuchi M."/>
            <person name="Watanabe M."/>
            <person name="Wada H."/>
            <person name="Kobayashi K."/>
            <person name="Saito M."/>
            <person name="Masuda T."/>
            <person name="Sasaki-Sekimoto Y."/>
            <person name="Mashiguchi K."/>
            <person name="Awai K."/>
            <person name="Shimojima M."/>
            <person name="Masuda S."/>
            <person name="Iwai M."/>
            <person name="Nobusawa T."/>
            <person name="Narise T."/>
            <person name="Kondo S."/>
            <person name="Saito H."/>
            <person name="Sato R."/>
            <person name="Murakawa M."/>
            <person name="Ihara Y."/>
            <person name="Oshima-Yamada Y."/>
            <person name="Ohtaka K."/>
            <person name="Satoh M."/>
            <person name="Sonobe K."/>
            <person name="Ishii M."/>
            <person name="Ohtani R."/>
            <person name="Kanamori-Sato M."/>
            <person name="Honoki R."/>
            <person name="Miyazaki D."/>
            <person name="Mochizuki H."/>
            <person name="Umetsu J."/>
            <person name="Higashi K."/>
            <person name="Shibata D."/>
            <person name="Kamiya Y."/>
            <person name="Sato N."/>
            <person name="Nakamura Y."/>
            <person name="Tabata S."/>
            <person name="Ida S."/>
            <person name="Kurokawa K."/>
            <person name="Ohta H."/>
        </authorList>
    </citation>
    <scope>NUCLEOTIDE SEQUENCE [LARGE SCALE GENOMIC DNA]</scope>
    <source>
        <strain evidence="3 4">NIES-2285</strain>
    </source>
</reference>
<dbReference type="PANTHER" id="PTHR12286:SF5">
    <property type="entry name" value="SACCHAROPINE DEHYDROGENASE-LIKE OXIDOREDUCTASE"/>
    <property type="match status" value="1"/>
</dbReference>
<organism evidence="3 4">
    <name type="scientific">Klebsormidium nitens</name>
    <name type="common">Green alga</name>
    <name type="synonym">Ulothrix nitens</name>
    <dbReference type="NCBI Taxonomy" id="105231"/>
    <lineage>
        <taxon>Eukaryota</taxon>
        <taxon>Viridiplantae</taxon>
        <taxon>Streptophyta</taxon>
        <taxon>Klebsormidiophyceae</taxon>
        <taxon>Klebsormidiales</taxon>
        <taxon>Klebsormidiaceae</taxon>
        <taxon>Klebsormidium</taxon>
    </lineage>
</organism>
<dbReference type="GO" id="GO:0005811">
    <property type="term" value="C:lipid droplet"/>
    <property type="evidence" value="ECO:0000318"/>
    <property type="project" value="GO_Central"/>
</dbReference>
<dbReference type="GO" id="GO:0009247">
    <property type="term" value="P:glycolipid biosynthetic process"/>
    <property type="evidence" value="ECO:0000318"/>
    <property type="project" value="GO_Central"/>
</dbReference>
<dbReference type="EMBL" id="DF237148">
    <property type="protein sequence ID" value="GAQ84664.1"/>
    <property type="molecule type" value="Genomic_DNA"/>
</dbReference>
<dbReference type="PANTHER" id="PTHR12286">
    <property type="entry name" value="SACCHAROPINE DEHYDROGENASE-LIKE OXIDOREDUCTASE"/>
    <property type="match status" value="1"/>
</dbReference>
<dbReference type="OrthoDB" id="10268090at2759"/>
<keyword evidence="4" id="KW-1185">Reference proteome</keyword>